<dbReference type="InterPro" id="IPR004117">
    <property type="entry name" value="7tm6_olfct_rcpt"/>
</dbReference>
<evidence type="ECO:0000256" key="1">
    <source>
        <dbReference type="ARBA" id="ARBA00004651"/>
    </source>
</evidence>
<keyword evidence="3 10" id="KW-0716">Sensory transduction</keyword>
<evidence type="ECO:0000313" key="11">
    <source>
        <dbReference type="EMBL" id="KMY87708.1"/>
    </source>
</evidence>
<evidence type="ECO:0000256" key="3">
    <source>
        <dbReference type="ARBA" id="ARBA00022606"/>
    </source>
</evidence>
<dbReference type="GO" id="GO:0007165">
    <property type="term" value="P:signal transduction"/>
    <property type="evidence" value="ECO:0007669"/>
    <property type="project" value="UniProtKB-KW"/>
</dbReference>
<accession>A0A0J9QUF1</accession>
<dbReference type="GO" id="GO:0030425">
    <property type="term" value="C:dendrite"/>
    <property type="evidence" value="ECO:0007669"/>
    <property type="project" value="EnsemblMetazoa"/>
</dbReference>
<dbReference type="EMBL" id="CM002910">
    <property type="protein sequence ID" value="KMY87707.1"/>
    <property type="molecule type" value="Genomic_DNA"/>
</dbReference>
<comment type="caution">
    <text evidence="10">Lacks conserved residue(s) required for the propagation of feature annotation.</text>
</comment>
<keyword evidence="6 10" id="KW-1133">Transmembrane helix</keyword>
<dbReference type="Bgee" id="FBgn0194556">
    <property type="expression patterns" value="Expressed in male reproductive system and 1 other cell type or tissue"/>
</dbReference>
<reference evidence="11" key="3">
    <citation type="submission" date="2015-04" db="EMBL/GenBank/DDBJ databases">
        <authorList>
            <consortium name="FlyBase"/>
        </authorList>
    </citation>
    <scope>NUCLEOTIDE SEQUENCE</scope>
    <source>
        <strain evidence="11">W501</strain>
    </source>
</reference>
<reference evidence="11" key="2">
    <citation type="submission" date="2014-06" db="EMBL/GenBank/DDBJ databases">
        <authorList>
            <person name="Hu T."/>
            <person name="Eisen M.B."/>
            <person name="Thornton K.R."/>
            <person name="Andolfatto P."/>
        </authorList>
    </citation>
    <scope>NUCLEOTIDE SEQUENCE</scope>
    <source>
        <strain evidence="11">W501</strain>
    </source>
</reference>
<dbReference type="OrthoDB" id="7548151at2759"/>
<dbReference type="KEGG" id="dsi:Dsimw501_GD23167"/>
<sequence>MPVKEKHQEFKMKLSETLKIDYFRVQLNAWRICGALDLSEGRYWSWSMLLCILVYLPTPMLLRGVYSFEDPVENNFSLSLTVTSLSNLMKFCMYVAQLTKMVEAQSLISQLDARVSGESQSERHRNMTEHLLRMSKLFQITYAVVFIIAAVPFVFETELSLPMPMWFPFDWKNSLVVYIGALAFQEIGYVFQIMQCFAADSFPPLVLYLISEQCQLLILRISEIGYGSKTLEENEQDLVNCIRDQNALYRLLDVTKSLISYPMMVQFMVIGINIAITLFVLIFYVETLYDRIYYLCFLLGITVQTYPLCYYGTMVQESFADLHYAVFCSNWVDQSASYRGHMLILAERTKRKQLLLAGNLVPIHLSTYVACWKGAYSFFTLMADRDGLGS</sequence>
<keyword evidence="4 10" id="KW-0812">Transmembrane</keyword>
<feature type="transmembrane region" description="Helical" evidence="10">
    <location>
        <begin position="265"/>
        <end position="285"/>
    </location>
</feature>
<protein>
    <recommendedName>
        <fullName evidence="10">Odorant receptor</fullName>
    </recommendedName>
</protein>
<dbReference type="Proteomes" id="UP000035880">
    <property type="component" value="Chromosome 2L"/>
</dbReference>
<evidence type="ECO:0000256" key="6">
    <source>
        <dbReference type="ARBA" id="ARBA00022989"/>
    </source>
</evidence>
<proteinExistence type="inferred from homology"/>
<evidence type="ECO:0000256" key="7">
    <source>
        <dbReference type="ARBA" id="ARBA00023136"/>
    </source>
</evidence>
<keyword evidence="2" id="KW-1003">Cell membrane</keyword>
<keyword evidence="8 10" id="KW-0675">Receptor</keyword>
<evidence type="ECO:0000256" key="2">
    <source>
        <dbReference type="ARBA" id="ARBA00022475"/>
    </source>
</evidence>
<dbReference type="GO" id="GO:0004984">
    <property type="term" value="F:olfactory receptor activity"/>
    <property type="evidence" value="ECO:0007669"/>
    <property type="project" value="InterPro"/>
</dbReference>
<keyword evidence="5 10" id="KW-0552">Olfaction</keyword>
<evidence type="ECO:0000256" key="4">
    <source>
        <dbReference type="ARBA" id="ARBA00022692"/>
    </source>
</evidence>
<dbReference type="AlphaFoldDB" id="A0A0J9QUF1"/>
<dbReference type="PANTHER" id="PTHR21137:SF35">
    <property type="entry name" value="ODORANT RECEPTOR 19A-RELATED"/>
    <property type="match status" value="1"/>
</dbReference>
<comment type="subcellular location">
    <subcellularLocation>
        <location evidence="1 10">Cell membrane</location>
        <topology evidence="1 10">Multi-pass membrane protein</topology>
    </subcellularLocation>
</comment>
<dbReference type="GO" id="GO:0005886">
    <property type="term" value="C:plasma membrane"/>
    <property type="evidence" value="ECO:0007669"/>
    <property type="project" value="UniProtKB-SubCell"/>
</dbReference>
<evidence type="ECO:0000256" key="5">
    <source>
        <dbReference type="ARBA" id="ARBA00022725"/>
    </source>
</evidence>
<feature type="transmembrane region" description="Helical" evidence="10">
    <location>
        <begin position="137"/>
        <end position="155"/>
    </location>
</feature>
<dbReference type="GO" id="GO:0043025">
    <property type="term" value="C:neuronal cell body"/>
    <property type="evidence" value="ECO:0007669"/>
    <property type="project" value="EnsemblMetazoa"/>
</dbReference>
<evidence type="ECO:0000256" key="9">
    <source>
        <dbReference type="ARBA" id="ARBA00023224"/>
    </source>
</evidence>
<dbReference type="EMBL" id="CM002910">
    <property type="protein sequence ID" value="KMY87708.1"/>
    <property type="molecule type" value="Genomic_DNA"/>
</dbReference>
<feature type="transmembrane region" description="Helical" evidence="10">
    <location>
        <begin position="43"/>
        <end position="62"/>
    </location>
</feature>
<evidence type="ECO:0000256" key="10">
    <source>
        <dbReference type="RuleBase" id="RU351113"/>
    </source>
</evidence>
<keyword evidence="7 10" id="KW-0472">Membrane</keyword>
<name>A0A0J9QUF1_DROSI</name>
<reference evidence="11" key="1">
    <citation type="journal article" date="2013" name="Genome Res.">
        <title>A second-generation assembly of the Drosophila simulans genome provides new insights into patterns of lineage-specific divergence.</title>
        <authorList>
            <person name="Hu T.T."/>
            <person name="Eisen M.B."/>
            <person name="Thornton K.R."/>
            <person name="Andolfatto P."/>
        </authorList>
    </citation>
    <scope>NUCLEOTIDE SEQUENCE [LARGE SCALE GENOMIC DNA]</scope>
    <source>
        <strain evidence="11">W501</strain>
    </source>
</reference>
<keyword evidence="9 10" id="KW-0807">Transducer</keyword>
<feature type="transmembrane region" description="Helical" evidence="10">
    <location>
        <begin position="291"/>
        <end position="311"/>
    </location>
</feature>
<dbReference type="GO" id="GO:0005549">
    <property type="term" value="F:odorant binding"/>
    <property type="evidence" value="ECO:0007669"/>
    <property type="project" value="InterPro"/>
</dbReference>
<evidence type="ECO:0000256" key="8">
    <source>
        <dbReference type="ARBA" id="ARBA00023170"/>
    </source>
</evidence>
<dbReference type="Pfam" id="PF02949">
    <property type="entry name" value="7tm_6"/>
    <property type="match status" value="1"/>
</dbReference>
<organism evidence="11">
    <name type="scientific">Drosophila simulans</name>
    <name type="common">Fruit fly</name>
    <dbReference type="NCBI Taxonomy" id="7240"/>
    <lineage>
        <taxon>Eukaryota</taxon>
        <taxon>Metazoa</taxon>
        <taxon>Ecdysozoa</taxon>
        <taxon>Arthropoda</taxon>
        <taxon>Hexapoda</taxon>
        <taxon>Insecta</taxon>
        <taxon>Pterygota</taxon>
        <taxon>Neoptera</taxon>
        <taxon>Endopterygota</taxon>
        <taxon>Diptera</taxon>
        <taxon>Brachycera</taxon>
        <taxon>Muscomorpha</taxon>
        <taxon>Ephydroidea</taxon>
        <taxon>Drosophilidae</taxon>
        <taxon>Drosophila</taxon>
        <taxon>Sophophora</taxon>
    </lineage>
</organism>
<gene>
    <name evidence="11" type="primary">Dsim\GD23167</name>
    <name evidence="11" type="ORF">Dsimw501_GD23167</name>
</gene>
<comment type="similarity">
    <text evidence="10">Belongs to the insect chemoreceptor superfamily. Heteromeric odorant receptor channel (TC 1.A.69) family.</text>
</comment>
<dbReference type="PANTHER" id="PTHR21137">
    <property type="entry name" value="ODORANT RECEPTOR"/>
    <property type="match status" value="1"/>
</dbReference>